<dbReference type="PANTHER" id="PTHR43734:SF4">
    <property type="entry name" value="AMINE OXIDASE DOMAIN-CONTAINING PROTEIN"/>
    <property type="match status" value="1"/>
</dbReference>
<evidence type="ECO:0000259" key="2">
    <source>
        <dbReference type="Pfam" id="PF01593"/>
    </source>
</evidence>
<dbReference type="InterPro" id="IPR036188">
    <property type="entry name" value="FAD/NAD-bd_sf"/>
</dbReference>
<proteinExistence type="inferred from homology"/>
<sequence length="504" mass="53989">MTSNGKEPVVVIGAGLAGLAAALTLARNDRPVVVLEASNEAGGCCSTTTANGFTFNNGAMYVAVPSLIRASFRRLGLDFDREVPMVAIERPHVTHLENGTAVHLSSAGTSYVEGDREDTRTRQLRDGLGRLQQQWGPVYRTLVDEVLPQEPSLLRTLSKLWRYLPRMNGHVSHLITSHFADADLQAAVASTLLYTGQPPDRLPATQIIGLLAMLEEGFHLPRAGMGAISSAMARELSRRSVPIRFGAHVREILVENGAARGIVLADGERISTDCVVATCSGFEVVRHLLPAHALPRRLAHKARAAPLSHRAISIQIGCSGAVLPRAFITNHVPPMPQQAAMHVSTPGVPRWLAYTCPSQVLPGLTPNGKAVLELYAPATGVDSASNWTNAMTQAVVGDYLDAIQAHLPGLCLEDVRVSDPQDFARGRHLYEGALYGIAPGTTPDKFFPHRTGLRGLYLGGQTTFPGYGVPTAIFSGVQAAEAVVQDMRGHVRVAPCMTSGRSIQ</sequence>
<dbReference type="PANTHER" id="PTHR43734">
    <property type="entry name" value="PHYTOENE DESATURASE"/>
    <property type="match status" value="1"/>
</dbReference>
<dbReference type="Gene3D" id="3.50.50.60">
    <property type="entry name" value="FAD/NAD(P)-binding domain"/>
    <property type="match status" value="2"/>
</dbReference>
<evidence type="ECO:0000313" key="4">
    <source>
        <dbReference type="Proteomes" id="UP000238206"/>
    </source>
</evidence>
<dbReference type="EMBL" id="PUIQ01000042">
    <property type="protein sequence ID" value="PQP14119.1"/>
    <property type="molecule type" value="Genomic_DNA"/>
</dbReference>
<comment type="similarity">
    <text evidence="1">Belongs to the carotenoid/retinoid oxidoreductase family.</text>
</comment>
<dbReference type="Proteomes" id="UP000238206">
    <property type="component" value="Unassembled WGS sequence"/>
</dbReference>
<dbReference type="Pfam" id="PF01593">
    <property type="entry name" value="Amino_oxidase"/>
    <property type="match status" value="1"/>
</dbReference>
<name>A0A2S8IHH8_BURCE</name>
<feature type="domain" description="Amine oxidase" evidence="2">
    <location>
        <begin position="16"/>
        <end position="483"/>
    </location>
</feature>
<evidence type="ECO:0000313" key="3">
    <source>
        <dbReference type="EMBL" id="PQP14119.1"/>
    </source>
</evidence>
<accession>A0A2S8IHH8</accession>
<gene>
    <name evidence="3" type="ORF">C5615_27820</name>
</gene>
<evidence type="ECO:0000256" key="1">
    <source>
        <dbReference type="ARBA" id="ARBA00006046"/>
    </source>
</evidence>
<protein>
    <submittedName>
        <fullName evidence="3">Phytoene dehydrogenase</fullName>
    </submittedName>
</protein>
<reference evidence="3 4" key="1">
    <citation type="submission" date="2018-02" db="EMBL/GenBank/DDBJ databases">
        <title>Draft genome sequencing of Burkholderia cepacia Y14-15.</title>
        <authorList>
            <person name="Zheng B.-X."/>
        </authorList>
    </citation>
    <scope>NUCLEOTIDE SEQUENCE [LARGE SCALE GENOMIC DNA]</scope>
    <source>
        <strain evidence="3 4">Y14-15</strain>
    </source>
</reference>
<organism evidence="3 4">
    <name type="scientific">Burkholderia cepacia</name>
    <name type="common">Pseudomonas cepacia</name>
    <dbReference type="NCBI Taxonomy" id="292"/>
    <lineage>
        <taxon>Bacteria</taxon>
        <taxon>Pseudomonadati</taxon>
        <taxon>Pseudomonadota</taxon>
        <taxon>Betaproteobacteria</taxon>
        <taxon>Burkholderiales</taxon>
        <taxon>Burkholderiaceae</taxon>
        <taxon>Burkholderia</taxon>
        <taxon>Burkholderia cepacia complex</taxon>
    </lineage>
</organism>
<dbReference type="SUPFAM" id="SSF51905">
    <property type="entry name" value="FAD/NAD(P)-binding domain"/>
    <property type="match status" value="1"/>
</dbReference>
<dbReference type="AlphaFoldDB" id="A0A2S8IHH8"/>
<dbReference type="GO" id="GO:0016491">
    <property type="term" value="F:oxidoreductase activity"/>
    <property type="evidence" value="ECO:0007669"/>
    <property type="project" value="InterPro"/>
</dbReference>
<dbReference type="InterPro" id="IPR002937">
    <property type="entry name" value="Amino_oxidase"/>
</dbReference>
<comment type="caution">
    <text evidence="3">The sequence shown here is derived from an EMBL/GenBank/DDBJ whole genome shotgun (WGS) entry which is preliminary data.</text>
</comment>